<organism evidence="14 15">
    <name type="scientific">Chilo suppressalis</name>
    <name type="common">Asiatic rice borer moth</name>
    <dbReference type="NCBI Taxonomy" id="168631"/>
    <lineage>
        <taxon>Eukaryota</taxon>
        <taxon>Metazoa</taxon>
        <taxon>Ecdysozoa</taxon>
        <taxon>Arthropoda</taxon>
        <taxon>Hexapoda</taxon>
        <taxon>Insecta</taxon>
        <taxon>Pterygota</taxon>
        <taxon>Neoptera</taxon>
        <taxon>Endopterygota</taxon>
        <taxon>Lepidoptera</taxon>
        <taxon>Glossata</taxon>
        <taxon>Ditrysia</taxon>
        <taxon>Pyraloidea</taxon>
        <taxon>Crambidae</taxon>
        <taxon>Crambinae</taxon>
        <taxon>Chilo</taxon>
    </lineage>
</organism>
<evidence type="ECO:0000313" key="15">
    <source>
        <dbReference type="Proteomes" id="UP001153292"/>
    </source>
</evidence>
<dbReference type="InterPro" id="IPR026050">
    <property type="entry name" value="C1GALT1/C1GALT1_chp1"/>
</dbReference>
<gene>
    <name evidence="14" type="ORF">CHILSU_LOCUS1612</name>
</gene>
<evidence type="ECO:0000256" key="11">
    <source>
        <dbReference type="ARBA" id="ARBA00023136"/>
    </source>
</evidence>
<evidence type="ECO:0000256" key="6">
    <source>
        <dbReference type="ARBA" id="ARBA00022679"/>
    </source>
</evidence>
<evidence type="ECO:0000256" key="4">
    <source>
        <dbReference type="ARBA" id="ARBA00012557"/>
    </source>
</evidence>
<dbReference type="InterPro" id="IPR003378">
    <property type="entry name" value="Fringe-like_glycosylTrfase"/>
</dbReference>
<evidence type="ECO:0000259" key="13">
    <source>
        <dbReference type="Pfam" id="PF02434"/>
    </source>
</evidence>
<dbReference type="Pfam" id="PF02434">
    <property type="entry name" value="Fringe"/>
    <property type="match status" value="1"/>
</dbReference>
<comment type="subcellular location">
    <subcellularLocation>
        <location evidence="1">Membrane</location>
        <topology evidence="1">Single-pass type II membrane protein</topology>
    </subcellularLocation>
</comment>
<evidence type="ECO:0000256" key="7">
    <source>
        <dbReference type="ARBA" id="ARBA00022692"/>
    </source>
</evidence>
<sequence length="350" mass="40301">MINFLQSVAKAECRLSGTQVFSIVIGFSIGFSLNYYYFLLSRNLGLSQNINIPPSADHKINPDAFDHKDENRTIADELYKRVRILCWVMTHPKNHKAKAAYIKATWGKRCNVLLFMSTSKDPNLPTVELPVSEGRDHLWAKTKEAFRYVYERHRRDADWFLKADDDTYVIVENLRYMLADYDTLDPLYFGCRYKKFVKQGFMSGGAGYVISKEALTRFVQTGLSSPKLCSDDDRGAEDLEFGQCLQNLGVLAVDSRDEAGRGRFFPFLPENHLMPSQDPKFWYNEYAYYAFHEGLNCCSDFAISFHYVSPKQMYALEYLIYHLRPYGIVSGQGDVVPKRQIKKNGAIHTL</sequence>
<evidence type="ECO:0000256" key="10">
    <source>
        <dbReference type="ARBA" id="ARBA00022989"/>
    </source>
</evidence>
<dbReference type="EC" id="2.4.1.122" evidence="4"/>
<keyword evidence="5" id="KW-0328">Glycosyltransferase</keyword>
<proteinExistence type="inferred from homology"/>
<reference evidence="14" key="1">
    <citation type="submission" date="2021-12" db="EMBL/GenBank/DDBJ databases">
        <authorList>
            <person name="King R."/>
        </authorList>
    </citation>
    <scope>NUCLEOTIDE SEQUENCE</scope>
</reference>
<keyword evidence="8" id="KW-0547">Nucleotide-binding</keyword>
<evidence type="ECO:0000256" key="8">
    <source>
        <dbReference type="ARBA" id="ARBA00022741"/>
    </source>
</evidence>
<evidence type="ECO:0000256" key="1">
    <source>
        <dbReference type="ARBA" id="ARBA00004606"/>
    </source>
</evidence>
<keyword evidence="10 12" id="KW-1133">Transmembrane helix</keyword>
<evidence type="ECO:0000256" key="9">
    <source>
        <dbReference type="ARBA" id="ARBA00022968"/>
    </source>
</evidence>
<keyword evidence="6" id="KW-0808">Transferase</keyword>
<keyword evidence="11 12" id="KW-0472">Membrane</keyword>
<feature type="domain" description="Fringe-like glycosyltransferase" evidence="13">
    <location>
        <begin position="84"/>
        <end position="253"/>
    </location>
</feature>
<evidence type="ECO:0000256" key="5">
    <source>
        <dbReference type="ARBA" id="ARBA00022676"/>
    </source>
</evidence>
<evidence type="ECO:0000256" key="3">
    <source>
        <dbReference type="ARBA" id="ARBA00006462"/>
    </source>
</evidence>
<comment type="similarity">
    <text evidence="3">Belongs to the glycosyltransferase 31 family. Beta3-Gal-T subfamily.</text>
</comment>
<name>A0ABN8AYG4_CHISP</name>
<keyword evidence="9" id="KW-0735">Signal-anchor</keyword>
<evidence type="ECO:0000256" key="12">
    <source>
        <dbReference type="SAM" id="Phobius"/>
    </source>
</evidence>
<dbReference type="Proteomes" id="UP001153292">
    <property type="component" value="Chromosome 11"/>
</dbReference>
<keyword evidence="7 12" id="KW-0812">Transmembrane</keyword>
<feature type="transmembrane region" description="Helical" evidence="12">
    <location>
        <begin position="20"/>
        <end position="40"/>
    </location>
</feature>
<evidence type="ECO:0000313" key="14">
    <source>
        <dbReference type="EMBL" id="CAH0398492.1"/>
    </source>
</evidence>
<dbReference type="EMBL" id="OU963904">
    <property type="protein sequence ID" value="CAH0398492.1"/>
    <property type="molecule type" value="Genomic_DNA"/>
</dbReference>
<dbReference type="PANTHER" id="PTHR23033">
    <property type="entry name" value="BETA1,3-GALACTOSYLTRANSFERASE"/>
    <property type="match status" value="1"/>
</dbReference>
<evidence type="ECO:0000256" key="2">
    <source>
        <dbReference type="ARBA" id="ARBA00004922"/>
    </source>
</evidence>
<accession>A0ABN8AYG4</accession>
<keyword evidence="15" id="KW-1185">Reference proteome</keyword>
<dbReference type="Gene3D" id="3.90.550.50">
    <property type="match status" value="1"/>
</dbReference>
<protein>
    <recommendedName>
        <fullName evidence="4">N-acetylgalactosaminide beta-1,3-galactosyltransferase</fullName>
        <ecNumber evidence="4">2.4.1.122</ecNumber>
    </recommendedName>
</protein>
<dbReference type="PANTHER" id="PTHR23033:SF14">
    <property type="entry name" value="GLYCOPROTEIN-N-ACETYLGALACTOSAMINE 3-BETA-GALACTOSYLTRANSFERASE 1-RELATED"/>
    <property type="match status" value="1"/>
</dbReference>
<comment type="pathway">
    <text evidence="2">Protein modification; protein glycosylation.</text>
</comment>